<dbReference type="Gene3D" id="3.40.1410.10">
    <property type="entry name" value="Chorismate lyase-like"/>
    <property type="match status" value="1"/>
</dbReference>
<dbReference type="SMART" id="SM00418">
    <property type="entry name" value="HTH_ARSR"/>
    <property type="match status" value="1"/>
</dbReference>
<dbReference type="Pfam" id="PF07702">
    <property type="entry name" value="UTRA"/>
    <property type="match status" value="1"/>
</dbReference>
<keyword evidence="6" id="KW-1185">Reference proteome</keyword>
<dbReference type="InterPro" id="IPR001845">
    <property type="entry name" value="HTH_ArsR_DNA-bd_dom"/>
</dbReference>
<feature type="domain" description="HTH gntR-type" evidence="4">
    <location>
        <begin position="26"/>
        <end position="94"/>
    </location>
</feature>
<proteinExistence type="predicted"/>
<organism evidence="5 6">
    <name type="scientific">Desulfosporosinus fructosivorans</name>
    <dbReference type="NCBI Taxonomy" id="2018669"/>
    <lineage>
        <taxon>Bacteria</taxon>
        <taxon>Bacillati</taxon>
        <taxon>Bacillota</taxon>
        <taxon>Clostridia</taxon>
        <taxon>Eubacteriales</taxon>
        <taxon>Desulfitobacteriaceae</taxon>
        <taxon>Desulfosporosinus</taxon>
    </lineage>
</organism>
<dbReference type="Pfam" id="PF00392">
    <property type="entry name" value="GntR"/>
    <property type="match status" value="1"/>
</dbReference>
<keyword evidence="3" id="KW-0804">Transcription</keyword>
<dbReference type="InterPro" id="IPR028978">
    <property type="entry name" value="Chorismate_lyase_/UTRA_dom_sf"/>
</dbReference>
<evidence type="ECO:0000256" key="2">
    <source>
        <dbReference type="ARBA" id="ARBA00023125"/>
    </source>
</evidence>
<dbReference type="PROSITE" id="PS50949">
    <property type="entry name" value="HTH_GNTR"/>
    <property type="match status" value="1"/>
</dbReference>
<dbReference type="SUPFAM" id="SSF64288">
    <property type="entry name" value="Chorismate lyase-like"/>
    <property type="match status" value="1"/>
</dbReference>
<evidence type="ECO:0000313" key="5">
    <source>
        <dbReference type="EMBL" id="TGE36760.1"/>
    </source>
</evidence>
<sequence length="260" mass="29089">MAFRIIQINNRLRRVSVMGRIQQSGKSLSDLVRLELLDEIRRGKYLVDSRLPNEEKLAQELGVSRNTLREALRVLESVGVVEKKHGLGTFVRGESSPKVKPGLEVLFRVTDAILELGMIPGTSSIEYESLSADSRVAEKLGISPGTIVNQLRRVRTADGVPAIYCIDMFSSQVGDLDVEAMKSSVFSYLEEVKGIRIAYASTDIRPIVAGKELADKLEVTAASPLLLLDEVHFDKADNPIFYSRLFFRSDYFVFHVVRSR</sequence>
<dbReference type="InterPro" id="IPR011663">
    <property type="entry name" value="UTRA"/>
</dbReference>
<dbReference type="SMART" id="SM00866">
    <property type="entry name" value="UTRA"/>
    <property type="match status" value="1"/>
</dbReference>
<dbReference type="GO" id="GO:0003677">
    <property type="term" value="F:DNA binding"/>
    <property type="evidence" value="ECO:0007669"/>
    <property type="project" value="UniProtKB-KW"/>
</dbReference>
<dbReference type="InterPro" id="IPR050679">
    <property type="entry name" value="Bact_HTH_transcr_reg"/>
</dbReference>
<dbReference type="SUPFAM" id="SSF46785">
    <property type="entry name" value="Winged helix' DNA-binding domain"/>
    <property type="match status" value="1"/>
</dbReference>
<reference evidence="5 6" key="1">
    <citation type="submission" date="2019-03" db="EMBL/GenBank/DDBJ databases">
        <title>Draft Genome Sequence of Desulfosporosinus fructosivorans Strain 63.6F, Isolated from Marine Sediment in the Baltic Sea.</title>
        <authorList>
            <person name="Hausmann B."/>
            <person name="Vandieken V."/>
            <person name="Pjevac P."/>
            <person name="Schreck K."/>
            <person name="Herbold C.W."/>
            <person name="Loy A."/>
        </authorList>
    </citation>
    <scope>NUCLEOTIDE SEQUENCE [LARGE SCALE GENOMIC DNA]</scope>
    <source>
        <strain evidence="5 6">63.6F</strain>
    </source>
</reference>
<dbReference type="InterPro" id="IPR036388">
    <property type="entry name" value="WH-like_DNA-bd_sf"/>
</dbReference>
<dbReference type="InterPro" id="IPR000524">
    <property type="entry name" value="Tscrpt_reg_HTH_GntR"/>
</dbReference>
<keyword evidence="1" id="KW-0805">Transcription regulation</keyword>
<dbReference type="CDD" id="cd07377">
    <property type="entry name" value="WHTH_GntR"/>
    <property type="match status" value="1"/>
</dbReference>
<gene>
    <name evidence="5" type="ORF">E4K67_16725</name>
</gene>
<dbReference type="AlphaFoldDB" id="A0A4Z0R1X9"/>
<dbReference type="GO" id="GO:0003700">
    <property type="term" value="F:DNA-binding transcription factor activity"/>
    <property type="evidence" value="ECO:0007669"/>
    <property type="project" value="InterPro"/>
</dbReference>
<dbReference type="PRINTS" id="PR00035">
    <property type="entry name" value="HTHGNTR"/>
</dbReference>
<protein>
    <submittedName>
        <fullName evidence="5">GntR family transcriptional regulator</fullName>
    </submittedName>
</protein>
<accession>A0A4Z0R1X9</accession>
<evidence type="ECO:0000313" key="6">
    <source>
        <dbReference type="Proteomes" id="UP000298460"/>
    </source>
</evidence>
<dbReference type="InterPro" id="IPR036390">
    <property type="entry name" value="WH_DNA-bd_sf"/>
</dbReference>
<comment type="caution">
    <text evidence="5">The sequence shown here is derived from an EMBL/GenBank/DDBJ whole genome shotgun (WGS) entry which is preliminary data.</text>
</comment>
<dbReference type="PANTHER" id="PTHR44846">
    <property type="entry name" value="MANNOSYL-D-GLYCERATE TRANSPORT/METABOLISM SYSTEM REPRESSOR MNGR-RELATED"/>
    <property type="match status" value="1"/>
</dbReference>
<dbReference type="Gene3D" id="1.10.10.10">
    <property type="entry name" value="Winged helix-like DNA-binding domain superfamily/Winged helix DNA-binding domain"/>
    <property type="match status" value="1"/>
</dbReference>
<name>A0A4Z0R1X9_9FIRM</name>
<dbReference type="EMBL" id="SPQQ01000006">
    <property type="protein sequence ID" value="TGE36760.1"/>
    <property type="molecule type" value="Genomic_DNA"/>
</dbReference>
<dbReference type="Proteomes" id="UP000298460">
    <property type="component" value="Unassembled WGS sequence"/>
</dbReference>
<dbReference type="GO" id="GO:0045892">
    <property type="term" value="P:negative regulation of DNA-templated transcription"/>
    <property type="evidence" value="ECO:0007669"/>
    <property type="project" value="TreeGrafter"/>
</dbReference>
<keyword evidence="2" id="KW-0238">DNA-binding</keyword>
<evidence type="ECO:0000256" key="3">
    <source>
        <dbReference type="ARBA" id="ARBA00023163"/>
    </source>
</evidence>
<evidence type="ECO:0000259" key="4">
    <source>
        <dbReference type="PROSITE" id="PS50949"/>
    </source>
</evidence>
<dbReference type="SMART" id="SM00345">
    <property type="entry name" value="HTH_GNTR"/>
    <property type="match status" value="1"/>
</dbReference>
<evidence type="ECO:0000256" key="1">
    <source>
        <dbReference type="ARBA" id="ARBA00023015"/>
    </source>
</evidence>
<dbReference type="PANTHER" id="PTHR44846:SF17">
    <property type="entry name" value="GNTR-FAMILY TRANSCRIPTIONAL REGULATOR"/>
    <property type="match status" value="1"/>
</dbReference>